<dbReference type="EMBL" id="PEWZ01000077">
    <property type="protein sequence ID" value="PIU35218.1"/>
    <property type="molecule type" value="Genomic_DNA"/>
</dbReference>
<feature type="region of interest" description="Disordered" evidence="1">
    <location>
        <begin position="1"/>
        <end position="25"/>
    </location>
</feature>
<dbReference type="GO" id="GO:0003993">
    <property type="term" value="F:acid phosphatase activity"/>
    <property type="evidence" value="ECO:0007669"/>
    <property type="project" value="InterPro"/>
</dbReference>
<dbReference type="InterPro" id="IPR008963">
    <property type="entry name" value="Purple_acid_Pase-like_N"/>
</dbReference>
<comment type="caution">
    <text evidence="3">The sequence shown here is derived from an EMBL/GenBank/DDBJ whole genome shotgun (WGS) entry which is preliminary data.</text>
</comment>
<dbReference type="InterPro" id="IPR018247">
    <property type="entry name" value="EF_Hand_1_Ca_BS"/>
</dbReference>
<accession>A0A2M6YRH6</accession>
<feature type="transmembrane region" description="Helical" evidence="2">
    <location>
        <begin position="40"/>
        <end position="57"/>
    </location>
</feature>
<keyword evidence="2" id="KW-0812">Transmembrane</keyword>
<reference evidence="4" key="1">
    <citation type="submission" date="2017-09" db="EMBL/GenBank/DDBJ databases">
        <title>Depth-based differentiation of microbial function through sediment-hosted aquifers and enrichment of novel symbionts in the deep terrestrial subsurface.</title>
        <authorList>
            <person name="Probst A.J."/>
            <person name="Ladd B."/>
            <person name="Jarett J.K."/>
            <person name="Geller-Mcgrath D.E."/>
            <person name="Sieber C.M.K."/>
            <person name="Emerson J.B."/>
            <person name="Anantharaman K."/>
            <person name="Thomas B.C."/>
            <person name="Malmstrom R."/>
            <person name="Stieglmeier M."/>
            <person name="Klingl A."/>
            <person name="Woyke T."/>
            <person name="Ryan C.M."/>
            <person name="Banfield J.F."/>
        </authorList>
    </citation>
    <scope>NUCLEOTIDE SEQUENCE [LARGE SCALE GENOMIC DNA]</scope>
</reference>
<organism evidence="3 4">
    <name type="scientific">Candidatus Shapirobacteria bacterium CG07_land_8_20_14_0_80_39_18</name>
    <dbReference type="NCBI Taxonomy" id="1974882"/>
    <lineage>
        <taxon>Bacteria</taxon>
        <taxon>Candidatus Shapironibacteriota</taxon>
    </lineage>
</organism>
<evidence type="ECO:0000256" key="1">
    <source>
        <dbReference type="SAM" id="MobiDB-lite"/>
    </source>
</evidence>
<dbReference type="Gene3D" id="2.60.40.380">
    <property type="entry name" value="Purple acid phosphatase-like, N-terminal"/>
    <property type="match status" value="1"/>
</dbReference>
<keyword evidence="2" id="KW-0472">Membrane</keyword>
<proteinExistence type="predicted"/>
<evidence type="ECO:0000256" key="2">
    <source>
        <dbReference type="SAM" id="Phobius"/>
    </source>
</evidence>
<dbReference type="GO" id="GO:0046872">
    <property type="term" value="F:metal ion binding"/>
    <property type="evidence" value="ECO:0007669"/>
    <property type="project" value="InterPro"/>
</dbReference>
<gene>
    <name evidence="3" type="ORF">COT03_01515</name>
</gene>
<sequence length="211" mass="23053">MDTPISNNPNFTGFQQAGQPLGSTVFTPAPSPKKLPAKNILLAGVLILVLAGLVLGFSKARSFLSKAEGDCTPSNIQETNLTASSIEITFQTEKACLTTVAYGTSTESILLRIPEETAALNHRLKLSPLLPSTTYYYQIMVEEKKVGVVRSFLTKRAEATEQTPTLVPTLSATYTFENFVKQYGSANAEFDFDKNGIVNSSDWLEYQKSIK</sequence>
<evidence type="ECO:0000313" key="4">
    <source>
        <dbReference type="Proteomes" id="UP000229502"/>
    </source>
</evidence>
<dbReference type="AlphaFoldDB" id="A0A2M6YRH6"/>
<evidence type="ECO:0008006" key="5">
    <source>
        <dbReference type="Google" id="ProtNLM"/>
    </source>
</evidence>
<dbReference type="Proteomes" id="UP000229502">
    <property type="component" value="Unassembled WGS sequence"/>
</dbReference>
<dbReference type="SUPFAM" id="SSF49363">
    <property type="entry name" value="Purple acid phosphatase, N-terminal domain"/>
    <property type="match status" value="1"/>
</dbReference>
<name>A0A2M6YRH6_9BACT</name>
<protein>
    <recommendedName>
        <fullName evidence="5">EF-hand domain-containing protein</fullName>
    </recommendedName>
</protein>
<keyword evidence="2" id="KW-1133">Transmembrane helix</keyword>
<dbReference type="PROSITE" id="PS00018">
    <property type="entry name" value="EF_HAND_1"/>
    <property type="match status" value="1"/>
</dbReference>
<evidence type="ECO:0000313" key="3">
    <source>
        <dbReference type="EMBL" id="PIU35218.1"/>
    </source>
</evidence>